<dbReference type="Gene3D" id="3.40.50.300">
    <property type="entry name" value="P-loop containing nucleotide triphosphate hydrolases"/>
    <property type="match status" value="1"/>
</dbReference>
<evidence type="ECO:0000313" key="2">
    <source>
        <dbReference type="EMBL" id="OOY25774.1"/>
    </source>
</evidence>
<organism evidence="2 3">
    <name type="scientific">Thioclava sediminum</name>
    <dbReference type="NCBI Taxonomy" id="1915319"/>
    <lineage>
        <taxon>Bacteria</taxon>
        <taxon>Pseudomonadati</taxon>
        <taxon>Pseudomonadota</taxon>
        <taxon>Alphaproteobacteria</taxon>
        <taxon>Rhodobacterales</taxon>
        <taxon>Paracoccaceae</taxon>
        <taxon>Thioclava</taxon>
    </lineage>
</organism>
<evidence type="ECO:0000259" key="1">
    <source>
        <dbReference type="SMART" id="SM00382"/>
    </source>
</evidence>
<dbReference type="PANTHER" id="PTHR10046">
    <property type="entry name" value="ATP DEPENDENT LON PROTEASE FAMILY MEMBER"/>
    <property type="match status" value="1"/>
</dbReference>
<protein>
    <recommendedName>
        <fullName evidence="1">AAA+ ATPase domain-containing protein</fullName>
    </recommendedName>
</protein>
<name>A0ABX3N5R1_9RHOB</name>
<dbReference type="Proteomes" id="UP000190787">
    <property type="component" value="Unassembled WGS sequence"/>
</dbReference>
<proteinExistence type="predicted"/>
<dbReference type="InterPro" id="IPR003959">
    <property type="entry name" value="ATPase_AAA_core"/>
</dbReference>
<sequence>MVVAMTQKRVQVLHKKPLSASLARSTVTGKTNTAFVKRWGRMFPSDESRDDCGDIFDGPSKEWRERNKRENHRIFRAVERLVDQKFRSTFEVDKNISDTSVKRMHHLYTLGARLAGPEAAESVYDLAAVLHAQAPWLAEVSTSIMNQGLAHIVAGGVGLRFDPMILVGSPGCGKTHFARLVAEFARTPRAIIDVGAGGAGFRIAGVEHGWSSARSGVPVELISETAVANPVIVVDEVCKAGGAMHSADRSATSLTTSLLQVLERSSAEHFVCPFLRTRFDLSHVNWILTANYEHQIPAPLLDRCQVFRVDVSKPEHLVAFFNRAAGDDAEPGELERVGAFIEEMCDAGRPPSLRQIGRLAKTLRATRRDMLM</sequence>
<gene>
    <name evidence="2" type="ORF">BMI91_05105</name>
</gene>
<comment type="caution">
    <text evidence="2">The sequence shown here is derived from an EMBL/GenBank/DDBJ whole genome shotgun (WGS) entry which is preliminary data.</text>
</comment>
<feature type="domain" description="AAA+ ATPase" evidence="1">
    <location>
        <begin position="160"/>
        <end position="313"/>
    </location>
</feature>
<dbReference type="SMART" id="SM00382">
    <property type="entry name" value="AAA"/>
    <property type="match status" value="1"/>
</dbReference>
<dbReference type="Pfam" id="PF00004">
    <property type="entry name" value="AAA"/>
    <property type="match status" value="1"/>
</dbReference>
<dbReference type="EMBL" id="MPZV01000001">
    <property type="protein sequence ID" value="OOY25774.1"/>
    <property type="molecule type" value="Genomic_DNA"/>
</dbReference>
<dbReference type="InterPro" id="IPR027065">
    <property type="entry name" value="Lon_Prtase"/>
</dbReference>
<dbReference type="InterPro" id="IPR027417">
    <property type="entry name" value="P-loop_NTPase"/>
</dbReference>
<accession>A0ABX3N5R1</accession>
<evidence type="ECO:0000313" key="3">
    <source>
        <dbReference type="Proteomes" id="UP000190787"/>
    </source>
</evidence>
<keyword evidence="3" id="KW-1185">Reference proteome</keyword>
<dbReference type="SUPFAM" id="SSF52540">
    <property type="entry name" value="P-loop containing nucleoside triphosphate hydrolases"/>
    <property type="match status" value="1"/>
</dbReference>
<dbReference type="InterPro" id="IPR003593">
    <property type="entry name" value="AAA+_ATPase"/>
</dbReference>
<reference evidence="2 3" key="1">
    <citation type="submission" date="2016-11" db="EMBL/GenBank/DDBJ databases">
        <title>A multilocus sequence analysis scheme for characterization of bacteria in the genus Thioclava.</title>
        <authorList>
            <person name="Liu Y."/>
            <person name="Shao Z."/>
        </authorList>
    </citation>
    <scope>NUCLEOTIDE SEQUENCE [LARGE SCALE GENOMIC DNA]</scope>
    <source>
        <strain evidence="2 3">TAW-CT134</strain>
    </source>
</reference>